<evidence type="ECO:0000259" key="15">
    <source>
        <dbReference type="Pfam" id="PF07992"/>
    </source>
</evidence>
<keyword evidence="11 16" id="KW-0560">Oxidoreductase</keyword>
<dbReference type="Proteomes" id="UP001291309">
    <property type="component" value="Unassembled WGS sequence"/>
</dbReference>
<name>A0ABU5GYG6_9BACT</name>
<dbReference type="Gene3D" id="3.30.390.30">
    <property type="match status" value="1"/>
</dbReference>
<keyword evidence="9" id="KW-0274">FAD</keyword>
<dbReference type="InterPro" id="IPR050151">
    <property type="entry name" value="Class-I_Pyr_Nuc-Dis_Oxidored"/>
</dbReference>
<dbReference type="InterPro" id="IPR004099">
    <property type="entry name" value="Pyr_nucl-diS_OxRdtase_dimer"/>
</dbReference>
<feature type="domain" description="FAD/NAD(P)-binding" evidence="15">
    <location>
        <begin position="4"/>
        <end position="327"/>
    </location>
</feature>
<sequence>MADFDLVVIGSGPAGEQGAVQAARLGKRVVVVEREPVLGGTAANTGTLPSKTLRETALYLSGYRARGLYGVESSLRREATVSDFLYRERRVKEQERLRIAQNLQRHGVEVIQGKGALADAHTVVVRAEGLPERRLTTHHVLIATGSTPFRPPLYPFGDPRVHDSDEILDLHALPSAMVVVGGGVIGCEYACMFAALGIPVTLVEVKKELLSFLDDEFSALLGQRMEALGVRMRFGHTVETVQVPEQQSEPIRLTISGGEQLEVDQVLVASGRSANTAGLGLETLGVKLGARGQVEVGRTYQTSVPHIYAVGDVIGFPALASTSMEQARVAVLHAFGDPHTPSPVLPYGIYTIPEVSMAGETEEGLRTRGVPYVAGRASFSTNPRGQIIGETHGLLKLLFHRESQKLLGVHVLGEQASELVHVGLTALVAGAGASLFVETCFNYPTLSETYKAATYDALHQLKAWTR</sequence>
<evidence type="ECO:0000256" key="13">
    <source>
        <dbReference type="ARBA" id="ARBA00031183"/>
    </source>
</evidence>
<keyword evidence="7" id="KW-0963">Cytoplasm</keyword>
<reference evidence="16 17" key="1">
    <citation type="submission" date="2023-12" db="EMBL/GenBank/DDBJ databases">
        <title>the genome sequence of Hyalangium sp. s54d21.</title>
        <authorList>
            <person name="Zhang X."/>
        </authorList>
    </citation>
    <scope>NUCLEOTIDE SEQUENCE [LARGE SCALE GENOMIC DNA]</scope>
    <source>
        <strain evidence="17">s54d21</strain>
    </source>
</reference>
<evidence type="ECO:0000256" key="4">
    <source>
        <dbReference type="ARBA" id="ARBA00007532"/>
    </source>
</evidence>
<evidence type="ECO:0000256" key="6">
    <source>
        <dbReference type="ARBA" id="ARBA00016603"/>
    </source>
</evidence>
<gene>
    <name evidence="16" type="primary">sthA</name>
    <name evidence="16" type="ORF">SYV04_04275</name>
</gene>
<dbReference type="InterPro" id="IPR001100">
    <property type="entry name" value="Pyr_nuc-diS_OxRdtase"/>
</dbReference>
<proteinExistence type="inferred from homology"/>
<evidence type="ECO:0000256" key="2">
    <source>
        <dbReference type="ARBA" id="ARBA00002842"/>
    </source>
</evidence>
<evidence type="ECO:0000256" key="11">
    <source>
        <dbReference type="ARBA" id="ARBA00023002"/>
    </source>
</evidence>
<dbReference type="InterPro" id="IPR036188">
    <property type="entry name" value="FAD/NAD-bd_sf"/>
</dbReference>
<keyword evidence="17" id="KW-1185">Reference proteome</keyword>
<dbReference type="Pfam" id="PF02852">
    <property type="entry name" value="Pyr_redox_dim"/>
    <property type="match status" value="1"/>
</dbReference>
<comment type="similarity">
    <text evidence="4">Belongs to the class-I pyridine nucleotide-disulfide oxidoreductase family.</text>
</comment>
<dbReference type="PIRSF" id="PIRSF000350">
    <property type="entry name" value="Mercury_reductase_MerA"/>
    <property type="match status" value="1"/>
</dbReference>
<evidence type="ECO:0000256" key="8">
    <source>
        <dbReference type="ARBA" id="ARBA00022630"/>
    </source>
</evidence>
<dbReference type="SUPFAM" id="SSF55424">
    <property type="entry name" value="FAD/NAD-linked reductases, dimerisation (C-terminal) domain"/>
    <property type="match status" value="1"/>
</dbReference>
<dbReference type="Pfam" id="PF07992">
    <property type="entry name" value="Pyr_redox_2"/>
    <property type="match status" value="1"/>
</dbReference>
<dbReference type="SUPFAM" id="SSF51905">
    <property type="entry name" value="FAD/NAD(P)-binding domain"/>
    <property type="match status" value="1"/>
</dbReference>
<dbReference type="EC" id="1.6.1.1" evidence="5"/>
<dbReference type="PRINTS" id="PR00368">
    <property type="entry name" value="FADPNR"/>
</dbReference>
<keyword evidence="8" id="KW-0285">Flavoprotein</keyword>
<dbReference type="InterPro" id="IPR016156">
    <property type="entry name" value="FAD/NAD-linked_Rdtase_dimer_sf"/>
</dbReference>
<comment type="subcellular location">
    <subcellularLocation>
        <location evidence="3">Cytoplasm</location>
    </subcellularLocation>
</comment>
<evidence type="ECO:0000313" key="17">
    <source>
        <dbReference type="Proteomes" id="UP001291309"/>
    </source>
</evidence>
<evidence type="ECO:0000256" key="10">
    <source>
        <dbReference type="ARBA" id="ARBA00022857"/>
    </source>
</evidence>
<feature type="domain" description="Pyridine nucleotide-disulphide oxidoreductase dimerisation" evidence="14">
    <location>
        <begin position="346"/>
        <end position="453"/>
    </location>
</feature>
<dbReference type="GO" id="GO:0003957">
    <property type="term" value="F:NAD(P)+ transhydrogenase (Si-specific) activity"/>
    <property type="evidence" value="ECO:0007669"/>
    <property type="project" value="UniProtKB-EC"/>
</dbReference>
<evidence type="ECO:0000256" key="12">
    <source>
        <dbReference type="ARBA" id="ARBA00023027"/>
    </source>
</evidence>
<evidence type="ECO:0000256" key="5">
    <source>
        <dbReference type="ARBA" id="ARBA00012772"/>
    </source>
</evidence>
<dbReference type="RefSeq" id="WP_321544289.1">
    <property type="nucleotide sequence ID" value="NZ_JAXIVS010000001.1"/>
</dbReference>
<accession>A0ABU5GYG6</accession>
<dbReference type="PANTHER" id="PTHR22912:SF93">
    <property type="entry name" value="SOLUBLE PYRIDINE NUCLEOTIDE TRANSHYDROGENASE"/>
    <property type="match status" value="1"/>
</dbReference>
<evidence type="ECO:0000259" key="14">
    <source>
        <dbReference type="Pfam" id="PF02852"/>
    </source>
</evidence>
<organism evidence="16 17">
    <name type="scientific">Hyalangium rubrum</name>
    <dbReference type="NCBI Taxonomy" id="3103134"/>
    <lineage>
        <taxon>Bacteria</taxon>
        <taxon>Pseudomonadati</taxon>
        <taxon>Myxococcota</taxon>
        <taxon>Myxococcia</taxon>
        <taxon>Myxococcales</taxon>
        <taxon>Cystobacterineae</taxon>
        <taxon>Archangiaceae</taxon>
        <taxon>Hyalangium</taxon>
    </lineage>
</organism>
<evidence type="ECO:0000256" key="7">
    <source>
        <dbReference type="ARBA" id="ARBA00022490"/>
    </source>
</evidence>
<dbReference type="Gene3D" id="3.50.50.60">
    <property type="entry name" value="FAD/NAD(P)-binding domain"/>
    <property type="match status" value="2"/>
</dbReference>
<protein>
    <recommendedName>
        <fullName evidence="6">Soluble pyridine nucleotide transhydrogenase</fullName>
        <ecNumber evidence="5">1.6.1.1</ecNumber>
    </recommendedName>
    <alternativeName>
        <fullName evidence="13">NAD(P)(+) transhydrogenase [B-specific]</fullName>
    </alternativeName>
</protein>
<dbReference type="PANTHER" id="PTHR22912">
    <property type="entry name" value="DISULFIDE OXIDOREDUCTASE"/>
    <property type="match status" value="1"/>
</dbReference>
<comment type="cofactor">
    <cofactor evidence="1">
        <name>FAD</name>
        <dbReference type="ChEBI" id="CHEBI:57692"/>
    </cofactor>
</comment>
<comment type="function">
    <text evidence="2">Conversion of NADPH, generated by peripheral catabolic pathways, to NADH, which can enter the respiratory chain for energy generation.</text>
</comment>
<dbReference type="PRINTS" id="PR00411">
    <property type="entry name" value="PNDRDTASEI"/>
</dbReference>
<dbReference type="InterPro" id="IPR023753">
    <property type="entry name" value="FAD/NAD-binding_dom"/>
</dbReference>
<evidence type="ECO:0000256" key="3">
    <source>
        <dbReference type="ARBA" id="ARBA00004496"/>
    </source>
</evidence>
<keyword evidence="10" id="KW-0521">NADP</keyword>
<evidence type="ECO:0000256" key="1">
    <source>
        <dbReference type="ARBA" id="ARBA00001974"/>
    </source>
</evidence>
<comment type="caution">
    <text evidence="16">The sequence shown here is derived from an EMBL/GenBank/DDBJ whole genome shotgun (WGS) entry which is preliminary data.</text>
</comment>
<evidence type="ECO:0000313" key="16">
    <source>
        <dbReference type="EMBL" id="MDY7225582.1"/>
    </source>
</evidence>
<keyword evidence="12" id="KW-0520">NAD</keyword>
<dbReference type="EMBL" id="JAXIVS010000001">
    <property type="protein sequence ID" value="MDY7225582.1"/>
    <property type="molecule type" value="Genomic_DNA"/>
</dbReference>
<dbReference type="NCBIfam" id="NF003585">
    <property type="entry name" value="PRK05249.1"/>
    <property type="match status" value="1"/>
</dbReference>
<evidence type="ECO:0000256" key="9">
    <source>
        <dbReference type="ARBA" id="ARBA00022827"/>
    </source>
</evidence>